<proteinExistence type="predicted"/>
<dbReference type="Proteomes" id="UP000280792">
    <property type="component" value="Unassembled WGS sequence"/>
</dbReference>
<evidence type="ECO:0000313" key="2">
    <source>
        <dbReference type="Proteomes" id="UP000280792"/>
    </source>
</evidence>
<accession>A0A3P3VNU1</accession>
<keyword evidence="2" id="KW-1185">Reference proteome</keyword>
<reference evidence="1 2" key="2">
    <citation type="submission" date="2018-12" db="EMBL/GenBank/DDBJ databases">
        <title>Simiduia agarivorans gen. nov., sp. nov., a marine, agarolytic bacterium isolated from shallow coastal water from Keelung, Taiwan.</title>
        <authorList>
            <person name="Shieh W.Y."/>
        </authorList>
    </citation>
    <scope>NUCLEOTIDE SEQUENCE [LARGE SCALE GENOMIC DNA]</scope>
    <source>
        <strain evidence="1 2">GTF-13</strain>
    </source>
</reference>
<name>A0A3P3VNU1_9GAMM</name>
<dbReference type="AlphaFoldDB" id="A0A3P3VNU1"/>
<dbReference type="EMBL" id="QWEZ01000001">
    <property type="protein sequence ID" value="RRJ84421.1"/>
    <property type="molecule type" value="Genomic_DNA"/>
</dbReference>
<sequence>MDHESIVYGCIKDLPFGDDREMMVRRKHNLRAIKSLPGMDDWPFLSREMFAATAGLPTEVSTYQTQVIHFGASYRAIEYEWEQWIAKFEQLLQSMYWVSVAVHLETELSGTHTFTWDSDTSFHQPGSGDIRVRCEWQHEGSLGGSRF</sequence>
<comment type="caution">
    <text evidence="1">The sequence shown here is derived from an EMBL/GenBank/DDBJ whole genome shotgun (WGS) entry which is preliminary data.</text>
</comment>
<evidence type="ECO:0000313" key="1">
    <source>
        <dbReference type="EMBL" id="RRJ84421.1"/>
    </source>
</evidence>
<reference evidence="1 2" key="1">
    <citation type="submission" date="2018-08" db="EMBL/GenBank/DDBJ databases">
        <authorList>
            <person name="Khan S.A."/>
        </authorList>
    </citation>
    <scope>NUCLEOTIDE SEQUENCE [LARGE SCALE GENOMIC DNA]</scope>
    <source>
        <strain evidence="1 2">GTF-13</strain>
    </source>
</reference>
<dbReference type="RefSeq" id="WP_125014850.1">
    <property type="nucleotide sequence ID" value="NZ_QWEZ01000001.1"/>
</dbReference>
<protein>
    <submittedName>
        <fullName evidence="1">Uncharacterized protein</fullName>
    </submittedName>
</protein>
<organism evidence="1 2">
    <name type="scientific">Aestuariirhabdus litorea</name>
    <dbReference type="NCBI Taxonomy" id="2528527"/>
    <lineage>
        <taxon>Bacteria</taxon>
        <taxon>Pseudomonadati</taxon>
        <taxon>Pseudomonadota</taxon>
        <taxon>Gammaproteobacteria</taxon>
        <taxon>Oceanospirillales</taxon>
        <taxon>Aestuariirhabdaceae</taxon>
        <taxon>Aestuariirhabdus</taxon>
    </lineage>
</organism>
<gene>
    <name evidence="1" type="ORF">D0544_04750</name>
</gene>